<gene>
    <name evidence="13" type="ORF">MATL_G00117870</name>
</gene>
<dbReference type="Gene3D" id="2.60.40.10">
    <property type="entry name" value="Immunoglobulins"/>
    <property type="match status" value="1"/>
</dbReference>
<dbReference type="PANTHER" id="PTHR13869">
    <property type="entry name" value="MYELIN P0 RELATED"/>
    <property type="match status" value="1"/>
</dbReference>
<evidence type="ECO:0000256" key="5">
    <source>
        <dbReference type="ARBA" id="ARBA00022989"/>
    </source>
</evidence>
<evidence type="ECO:0000313" key="13">
    <source>
        <dbReference type="EMBL" id="KAG7470809.1"/>
    </source>
</evidence>
<evidence type="ECO:0000313" key="14">
    <source>
        <dbReference type="Proteomes" id="UP001046870"/>
    </source>
</evidence>
<dbReference type="SUPFAM" id="SSF48726">
    <property type="entry name" value="Immunoglobulin"/>
    <property type="match status" value="1"/>
</dbReference>
<protein>
    <recommendedName>
        <fullName evidence="12">Ig-like domain-containing protein</fullName>
    </recommendedName>
</protein>
<evidence type="ECO:0000256" key="4">
    <source>
        <dbReference type="ARBA" id="ARBA00022729"/>
    </source>
</evidence>
<keyword evidence="14" id="KW-1185">Reference proteome</keyword>
<dbReference type="SMART" id="SM00406">
    <property type="entry name" value="IGv"/>
    <property type="match status" value="1"/>
</dbReference>
<evidence type="ECO:0000256" key="1">
    <source>
        <dbReference type="ARBA" id="ARBA00004479"/>
    </source>
</evidence>
<evidence type="ECO:0000256" key="9">
    <source>
        <dbReference type="ARBA" id="ARBA00023319"/>
    </source>
</evidence>
<feature type="chain" id="PRO_5039535120" description="Ig-like domain-containing protein" evidence="11">
    <location>
        <begin position="27"/>
        <end position="250"/>
    </location>
</feature>
<dbReference type="Pfam" id="PF07686">
    <property type="entry name" value="V-set"/>
    <property type="match status" value="1"/>
</dbReference>
<proteinExistence type="inferred from homology"/>
<dbReference type="InterPro" id="IPR013783">
    <property type="entry name" value="Ig-like_fold"/>
</dbReference>
<accession>A0A9D3PY15</accession>
<name>A0A9D3PY15_MEGAT</name>
<evidence type="ECO:0000256" key="10">
    <source>
        <dbReference type="SAM" id="Phobius"/>
    </source>
</evidence>
<keyword evidence="7" id="KW-1015">Disulfide bond</keyword>
<evidence type="ECO:0000256" key="7">
    <source>
        <dbReference type="ARBA" id="ARBA00023157"/>
    </source>
</evidence>
<reference evidence="13" key="1">
    <citation type="submission" date="2021-01" db="EMBL/GenBank/DDBJ databases">
        <authorList>
            <person name="Zahm M."/>
            <person name="Roques C."/>
            <person name="Cabau C."/>
            <person name="Klopp C."/>
            <person name="Donnadieu C."/>
            <person name="Jouanno E."/>
            <person name="Lampietro C."/>
            <person name="Louis A."/>
            <person name="Herpin A."/>
            <person name="Echchiki A."/>
            <person name="Berthelot C."/>
            <person name="Parey E."/>
            <person name="Roest-Crollius H."/>
            <person name="Braasch I."/>
            <person name="Postlethwait J."/>
            <person name="Bobe J."/>
            <person name="Montfort J."/>
            <person name="Bouchez O."/>
            <person name="Begum T."/>
            <person name="Mejri S."/>
            <person name="Adams A."/>
            <person name="Chen W.-J."/>
            <person name="Guiguen Y."/>
        </authorList>
    </citation>
    <scope>NUCLEOTIDE SEQUENCE</scope>
    <source>
        <strain evidence="13">YG-15Mar2019-1</strain>
        <tissue evidence="13">Brain</tissue>
    </source>
</reference>
<keyword evidence="6 10" id="KW-0472">Membrane</keyword>
<dbReference type="PRINTS" id="PR00213">
    <property type="entry name" value="MYELINP0"/>
</dbReference>
<dbReference type="FunFam" id="2.60.40.10:FF:000193">
    <property type="entry name" value="Myelin protein zero-like 1 like"/>
    <property type="match status" value="1"/>
</dbReference>
<comment type="subcellular location">
    <subcellularLocation>
        <location evidence="1">Membrane</location>
        <topology evidence="1">Single-pass type I membrane protein</topology>
    </subcellularLocation>
</comment>
<comment type="caution">
    <text evidence="13">The sequence shown here is derived from an EMBL/GenBank/DDBJ whole genome shotgun (WGS) entry which is preliminary data.</text>
</comment>
<evidence type="ECO:0000256" key="3">
    <source>
        <dbReference type="ARBA" id="ARBA00022692"/>
    </source>
</evidence>
<keyword evidence="5 10" id="KW-1133">Transmembrane helix</keyword>
<dbReference type="InterPro" id="IPR036179">
    <property type="entry name" value="Ig-like_dom_sf"/>
</dbReference>
<comment type="similarity">
    <text evidence="2">Belongs to the myelin P0 protein family.</text>
</comment>
<feature type="transmembrane region" description="Helical" evidence="10">
    <location>
        <begin position="158"/>
        <end position="178"/>
    </location>
</feature>
<dbReference type="InterPro" id="IPR013106">
    <property type="entry name" value="Ig_V-set"/>
</dbReference>
<evidence type="ECO:0000256" key="8">
    <source>
        <dbReference type="ARBA" id="ARBA00023180"/>
    </source>
</evidence>
<dbReference type="PANTHER" id="PTHR13869:SF20">
    <property type="entry name" value="MYELIN PROTEIN ZERO-LIKE PROTEIN 3"/>
    <property type="match status" value="1"/>
</dbReference>
<dbReference type="InterPro" id="IPR007110">
    <property type="entry name" value="Ig-like_dom"/>
</dbReference>
<dbReference type="GO" id="GO:0005886">
    <property type="term" value="C:plasma membrane"/>
    <property type="evidence" value="ECO:0007669"/>
    <property type="project" value="TreeGrafter"/>
</dbReference>
<sequence>MGWRIPWQICPNNAVFQCLIIGFALSQVCPMQVSSPAELSVIRGDAVTLRCTFRSSEQVTGRLSVDWSYRPEGNGPLETFLYYYNTLHLPEQAKFKGRVKWLGDPARGDASIQLLNASLTDNGTYICDVKNPPDVHGGPGRTHLTVTPRELALRFSDVAVLMGLVLLPSVIIVLVLLGRMCCPGRSCCKQWDKSKTSSIEVTEGEEPVRKDPNAKEKVASCCYIYLQDDYEEYYSHKANLEAHTIDETQC</sequence>
<dbReference type="InterPro" id="IPR000920">
    <property type="entry name" value="Myelin_P0-rel"/>
</dbReference>
<evidence type="ECO:0000256" key="11">
    <source>
        <dbReference type="SAM" id="SignalP"/>
    </source>
</evidence>
<keyword evidence="4 11" id="KW-0732">Signal</keyword>
<evidence type="ECO:0000256" key="6">
    <source>
        <dbReference type="ARBA" id="ARBA00023136"/>
    </source>
</evidence>
<dbReference type="InterPro" id="IPR003599">
    <property type="entry name" value="Ig_sub"/>
</dbReference>
<dbReference type="AlphaFoldDB" id="A0A9D3PY15"/>
<evidence type="ECO:0000259" key="12">
    <source>
        <dbReference type="PROSITE" id="PS50835"/>
    </source>
</evidence>
<dbReference type="PROSITE" id="PS50835">
    <property type="entry name" value="IG_LIKE"/>
    <property type="match status" value="1"/>
</dbReference>
<keyword evidence="8" id="KW-0325">Glycoprotein</keyword>
<evidence type="ECO:0000256" key="2">
    <source>
        <dbReference type="ARBA" id="ARBA00007180"/>
    </source>
</evidence>
<dbReference type="SMART" id="SM00409">
    <property type="entry name" value="IG"/>
    <property type="match status" value="1"/>
</dbReference>
<dbReference type="EMBL" id="JAFDVH010000009">
    <property type="protein sequence ID" value="KAG7470809.1"/>
    <property type="molecule type" value="Genomic_DNA"/>
</dbReference>
<dbReference type="OrthoDB" id="8737888at2759"/>
<dbReference type="Proteomes" id="UP001046870">
    <property type="component" value="Chromosome 9"/>
</dbReference>
<feature type="signal peptide" evidence="11">
    <location>
        <begin position="1"/>
        <end position="26"/>
    </location>
</feature>
<keyword evidence="9" id="KW-0393">Immunoglobulin domain</keyword>
<keyword evidence="3 10" id="KW-0812">Transmembrane</keyword>
<organism evidence="13 14">
    <name type="scientific">Megalops atlanticus</name>
    <name type="common">Tarpon</name>
    <name type="synonym">Clupea gigantea</name>
    <dbReference type="NCBI Taxonomy" id="7932"/>
    <lineage>
        <taxon>Eukaryota</taxon>
        <taxon>Metazoa</taxon>
        <taxon>Chordata</taxon>
        <taxon>Craniata</taxon>
        <taxon>Vertebrata</taxon>
        <taxon>Euteleostomi</taxon>
        <taxon>Actinopterygii</taxon>
        <taxon>Neopterygii</taxon>
        <taxon>Teleostei</taxon>
        <taxon>Elopiformes</taxon>
        <taxon>Megalopidae</taxon>
        <taxon>Megalops</taxon>
    </lineage>
</organism>
<feature type="domain" description="Ig-like" evidence="12">
    <location>
        <begin position="30"/>
        <end position="147"/>
    </location>
</feature>